<reference evidence="4" key="1">
    <citation type="journal article" date="2020" name="Stud. Mycol.">
        <title>101 Dothideomycetes genomes: a test case for predicting lifestyles and emergence of pathogens.</title>
        <authorList>
            <person name="Haridas S."/>
            <person name="Albert R."/>
            <person name="Binder M."/>
            <person name="Bloem J."/>
            <person name="Labutti K."/>
            <person name="Salamov A."/>
            <person name="Andreopoulos B."/>
            <person name="Baker S."/>
            <person name="Barry K."/>
            <person name="Bills G."/>
            <person name="Bluhm B."/>
            <person name="Cannon C."/>
            <person name="Castanera R."/>
            <person name="Culley D."/>
            <person name="Daum C."/>
            <person name="Ezra D."/>
            <person name="Gonzalez J."/>
            <person name="Henrissat B."/>
            <person name="Kuo A."/>
            <person name="Liang C."/>
            <person name="Lipzen A."/>
            <person name="Lutzoni F."/>
            <person name="Magnuson J."/>
            <person name="Mondo S."/>
            <person name="Nolan M."/>
            <person name="Ohm R."/>
            <person name="Pangilinan J."/>
            <person name="Park H.-J."/>
            <person name="Ramirez L."/>
            <person name="Alfaro M."/>
            <person name="Sun H."/>
            <person name="Tritt A."/>
            <person name="Yoshinaga Y."/>
            <person name="Zwiers L.-H."/>
            <person name="Turgeon B."/>
            <person name="Goodwin S."/>
            <person name="Spatafora J."/>
            <person name="Crous P."/>
            <person name="Grigoriev I."/>
        </authorList>
    </citation>
    <scope>NUCLEOTIDE SEQUENCE</scope>
    <source>
        <strain evidence="4">CBS 175.79</strain>
    </source>
</reference>
<dbReference type="InterPro" id="IPR036864">
    <property type="entry name" value="Zn2-C6_fun-type_DNA-bd_sf"/>
</dbReference>
<organism evidence="4 5">
    <name type="scientific">Aaosphaeria arxii CBS 175.79</name>
    <dbReference type="NCBI Taxonomy" id="1450172"/>
    <lineage>
        <taxon>Eukaryota</taxon>
        <taxon>Fungi</taxon>
        <taxon>Dikarya</taxon>
        <taxon>Ascomycota</taxon>
        <taxon>Pezizomycotina</taxon>
        <taxon>Dothideomycetes</taxon>
        <taxon>Pleosporomycetidae</taxon>
        <taxon>Pleosporales</taxon>
        <taxon>Pleosporales incertae sedis</taxon>
        <taxon>Aaosphaeria</taxon>
    </lineage>
</organism>
<feature type="region of interest" description="Disordered" evidence="2">
    <location>
        <begin position="113"/>
        <end position="141"/>
    </location>
</feature>
<dbReference type="OrthoDB" id="5126878at2759"/>
<dbReference type="PROSITE" id="PS50048">
    <property type="entry name" value="ZN2_CY6_FUNGAL_2"/>
    <property type="match status" value="1"/>
</dbReference>
<evidence type="ECO:0000313" key="5">
    <source>
        <dbReference type="Proteomes" id="UP000799778"/>
    </source>
</evidence>
<keyword evidence="5" id="KW-1185">Reference proteome</keyword>
<dbReference type="AlphaFoldDB" id="A0A6A5XBV1"/>
<accession>A0A6A5XBV1</accession>
<dbReference type="GO" id="GO:0000981">
    <property type="term" value="F:DNA-binding transcription factor activity, RNA polymerase II-specific"/>
    <property type="evidence" value="ECO:0007669"/>
    <property type="project" value="InterPro"/>
</dbReference>
<dbReference type="SMART" id="SM00066">
    <property type="entry name" value="GAL4"/>
    <property type="match status" value="1"/>
</dbReference>
<name>A0A6A5XBV1_9PLEO</name>
<dbReference type="InterPro" id="IPR053178">
    <property type="entry name" value="Osmoadaptation_assoc"/>
</dbReference>
<evidence type="ECO:0000259" key="3">
    <source>
        <dbReference type="PROSITE" id="PS50048"/>
    </source>
</evidence>
<dbReference type="RefSeq" id="XP_033378904.1">
    <property type="nucleotide sequence ID" value="XM_033524670.1"/>
</dbReference>
<gene>
    <name evidence="4" type="ORF">BU24DRAFT_378663</name>
</gene>
<dbReference type="GO" id="GO:0008270">
    <property type="term" value="F:zinc ion binding"/>
    <property type="evidence" value="ECO:0007669"/>
    <property type="project" value="InterPro"/>
</dbReference>
<sequence length="643" mass="71989">MTQVGKCDTCRARKVKCDEKKPKCGACRKKERSCTYTYGKASALVLETPTKYSGHGKAKVAPRIVPLVDSENSAVFTPQASSISSSDVEADRSDVDAAYQLDGTSPETWVLSRQGGLQRLSSSESSRNSTPSSSGLSLIRPSSPEMSLATRFIKMIGPESQGNPFLIHGTWVNSIPTRIGCSPAFDTAVKYAIDSFAFFSDPSFSKQRIARQSKGVALKALRDGLAQVKGNVPFDILLAIKMHFNGEILMGVENWVNYTTHSMALSEILKSRSTPEIADEDYWSFIDNTYMDEIAEAAFSGRQSKFENDFYLNVTRSPPTGSSHTQSLRYRVAMTLMHSLIQVPRMIKLVRDAKRDPDDVEALAKAVSSIESLWQIMPTTLLEEYYQAVTSKLPISPGPELQGFIDDTLYFESVESVILLNRFWTLQNYLCGVTYTLYDSFPLQSAASALPSMETVERVDIAAASNVLRSVPYALSISSTLHLVPLRILTPMQTSIGAWYRKLRRLRILQLFHEQGSPEHDQIQADIKLYETAQDHIVRESNKIHLLWRADIVTMPLFAFACEILEGGHIPEDLLQWMQELHAGKDVPRLVVKINKQMVEIAMSRDPITGASMPMKVVTDEEWDEQRQPKMHENLKILQVQNV</sequence>
<evidence type="ECO:0000256" key="2">
    <source>
        <dbReference type="SAM" id="MobiDB-lite"/>
    </source>
</evidence>
<dbReference type="Proteomes" id="UP000799778">
    <property type="component" value="Unassembled WGS sequence"/>
</dbReference>
<dbReference type="CDD" id="cd00067">
    <property type="entry name" value="GAL4"/>
    <property type="match status" value="1"/>
</dbReference>
<dbReference type="EMBL" id="ML978076">
    <property type="protein sequence ID" value="KAF2010565.1"/>
    <property type="molecule type" value="Genomic_DNA"/>
</dbReference>
<dbReference type="Pfam" id="PF00172">
    <property type="entry name" value="Zn_clus"/>
    <property type="match status" value="1"/>
</dbReference>
<dbReference type="GeneID" id="54282067"/>
<keyword evidence="1" id="KW-0539">Nucleus</keyword>
<dbReference type="Gene3D" id="4.10.240.10">
    <property type="entry name" value="Zn(2)-C6 fungal-type DNA-binding domain"/>
    <property type="match status" value="1"/>
</dbReference>
<evidence type="ECO:0000256" key="1">
    <source>
        <dbReference type="ARBA" id="ARBA00023242"/>
    </source>
</evidence>
<dbReference type="PANTHER" id="PTHR38111:SF2">
    <property type="entry name" value="FINGER DOMAIN PROTEIN, PUTATIVE (AFU_ORTHOLOGUE AFUA_1G01560)-RELATED"/>
    <property type="match status" value="1"/>
</dbReference>
<proteinExistence type="predicted"/>
<dbReference type="SUPFAM" id="SSF57701">
    <property type="entry name" value="Zn2/Cys6 DNA-binding domain"/>
    <property type="match status" value="1"/>
</dbReference>
<dbReference type="InterPro" id="IPR001138">
    <property type="entry name" value="Zn2Cys6_DnaBD"/>
</dbReference>
<feature type="compositionally biased region" description="Low complexity" evidence="2">
    <location>
        <begin position="120"/>
        <end position="141"/>
    </location>
</feature>
<evidence type="ECO:0000313" key="4">
    <source>
        <dbReference type="EMBL" id="KAF2010565.1"/>
    </source>
</evidence>
<feature type="domain" description="Zn(2)-C6 fungal-type" evidence="3">
    <location>
        <begin position="6"/>
        <end position="36"/>
    </location>
</feature>
<protein>
    <recommendedName>
        <fullName evidence="3">Zn(2)-C6 fungal-type domain-containing protein</fullName>
    </recommendedName>
</protein>
<dbReference type="PANTHER" id="PTHR38111">
    <property type="entry name" value="ZN(2)-C6 FUNGAL-TYPE DOMAIN-CONTAINING PROTEIN-RELATED"/>
    <property type="match status" value="1"/>
</dbReference>